<feature type="compositionally biased region" description="Polar residues" evidence="6">
    <location>
        <begin position="553"/>
        <end position="567"/>
    </location>
</feature>
<dbReference type="GO" id="GO:0005524">
    <property type="term" value="F:ATP binding"/>
    <property type="evidence" value="ECO:0007669"/>
    <property type="project" value="UniProtKB-KW"/>
</dbReference>
<dbReference type="InterPro" id="IPR000719">
    <property type="entry name" value="Prot_kinase_dom"/>
</dbReference>
<keyword evidence="1" id="KW-0723">Serine/threonine-protein kinase</keyword>
<dbReference type="PANTHER" id="PTHR24342">
    <property type="entry name" value="SERINE/THREONINE-PROTEIN KINASE 17"/>
    <property type="match status" value="1"/>
</dbReference>
<accession>A0AAN9TBY4</accession>
<feature type="compositionally biased region" description="Basic and acidic residues" evidence="6">
    <location>
        <begin position="673"/>
        <end position="683"/>
    </location>
</feature>
<keyword evidence="9" id="KW-1185">Reference proteome</keyword>
<feature type="compositionally biased region" description="Polar residues" evidence="6">
    <location>
        <begin position="727"/>
        <end position="748"/>
    </location>
</feature>
<feature type="region of interest" description="Disordered" evidence="6">
    <location>
        <begin position="376"/>
        <end position="395"/>
    </location>
</feature>
<feature type="compositionally biased region" description="Polar residues" evidence="6">
    <location>
        <begin position="652"/>
        <end position="672"/>
    </location>
</feature>
<protein>
    <recommendedName>
        <fullName evidence="7">Protein kinase domain-containing protein</fullName>
    </recommendedName>
</protein>
<evidence type="ECO:0000313" key="8">
    <source>
        <dbReference type="EMBL" id="KAK7576749.1"/>
    </source>
</evidence>
<evidence type="ECO:0000256" key="2">
    <source>
        <dbReference type="ARBA" id="ARBA00022679"/>
    </source>
</evidence>
<reference evidence="8 9" key="1">
    <citation type="submission" date="2024-03" db="EMBL/GenBank/DDBJ databases">
        <title>Adaptation during the transition from Ophiocordyceps entomopathogen to insect associate is accompanied by gene loss and intensified selection.</title>
        <authorList>
            <person name="Ward C.M."/>
            <person name="Onetto C.A."/>
            <person name="Borneman A.R."/>
        </authorList>
    </citation>
    <scope>NUCLEOTIDE SEQUENCE [LARGE SCALE GENOMIC DNA]</scope>
    <source>
        <strain evidence="8">AWRI1</strain>
        <tissue evidence="8">Single Adult Female</tissue>
    </source>
</reference>
<feature type="compositionally biased region" description="Basic and acidic residues" evidence="6">
    <location>
        <begin position="539"/>
        <end position="552"/>
    </location>
</feature>
<dbReference type="InterPro" id="IPR011009">
    <property type="entry name" value="Kinase-like_dom_sf"/>
</dbReference>
<dbReference type="Proteomes" id="UP001367676">
    <property type="component" value="Unassembled WGS sequence"/>
</dbReference>
<comment type="caution">
    <text evidence="8">The sequence shown here is derived from an EMBL/GenBank/DDBJ whole genome shotgun (WGS) entry which is preliminary data.</text>
</comment>
<dbReference type="Pfam" id="PF00069">
    <property type="entry name" value="Pkinase"/>
    <property type="match status" value="1"/>
</dbReference>
<evidence type="ECO:0000256" key="4">
    <source>
        <dbReference type="ARBA" id="ARBA00022777"/>
    </source>
</evidence>
<feature type="compositionally biased region" description="Polar residues" evidence="6">
    <location>
        <begin position="756"/>
        <end position="780"/>
    </location>
</feature>
<dbReference type="Gene3D" id="1.10.510.10">
    <property type="entry name" value="Transferase(Phosphotransferase) domain 1"/>
    <property type="match status" value="1"/>
</dbReference>
<evidence type="ECO:0000256" key="1">
    <source>
        <dbReference type="ARBA" id="ARBA00022527"/>
    </source>
</evidence>
<evidence type="ECO:0000256" key="3">
    <source>
        <dbReference type="ARBA" id="ARBA00022741"/>
    </source>
</evidence>
<dbReference type="GO" id="GO:0035556">
    <property type="term" value="P:intracellular signal transduction"/>
    <property type="evidence" value="ECO:0007669"/>
    <property type="project" value="TreeGrafter"/>
</dbReference>
<dbReference type="AlphaFoldDB" id="A0AAN9TBY4"/>
<feature type="compositionally biased region" description="Basic and acidic residues" evidence="6">
    <location>
        <begin position="715"/>
        <end position="726"/>
    </location>
</feature>
<feature type="domain" description="Protein kinase" evidence="7">
    <location>
        <begin position="125"/>
        <end position="380"/>
    </location>
</feature>
<feature type="region of interest" description="Disordered" evidence="6">
    <location>
        <begin position="1"/>
        <end position="77"/>
    </location>
</feature>
<keyword evidence="3" id="KW-0547">Nucleotide-binding</keyword>
<organism evidence="8 9">
    <name type="scientific">Parthenolecanium corni</name>
    <dbReference type="NCBI Taxonomy" id="536013"/>
    <lineage>
        <taxon>Eukaryota</taxon>
        <taxon>Metazoa</taxon>
        <taxon>Ecdysozoa</taxon>
        <taxon>Arthropoda</taxon>
        <taxon>Hexapoda</taxon>
        <taxon>Insecta</taxon>
        <taxon>Pterygota</taxon>
        <taxon>Neoptera</taxon>
        <taxon>Paraneoptera</taxon>
        <taxon>Hemiptera</taxon>
        <taxon>Sternorrhyncha</taxon>
        <taxon>Coccoidea</taxon>
        <taxon>Coccidae</taxon>
        <taxon>Parthenolecanium</taxon>
    </lineage>
</organism>
<dbReference type="GO" id="GO:0043065">
    <property type="term" value="P:positive regulation of apoptotic process"/>
    <property type="evidence" value="ECO:0007669"/>
    <property type="project" value="TreeGrafter"/>
</dbReference>
<dbReference type="InterPro" id="IPR008271">
    <property type="entry name" value="Ser/Thr_kinase_AS"/>
</dbReference>
<dbReference type="GO" id="GO:0004674">
    <property type="term" value="F:protein serine/threonine kinase activity"/>
    <property type="evidence" value="ECO:0007669"/>
    <property type="project" value="UniProtKB-KW"/>
</dbReference>
<keyword evidence="5" id="KW-0067">ATP-binding</keyword>
<keyword evidence="4" id="KW-0418">Kinase</keyword>
<proteinExistence type="predicted"/>
<feature type="region of interest" description="Disordered" evidence="6">
    <location>
        <begin position="1026"/>
        <end position="1045"/>
    </location>
</feature>
<feature type="compositionally biased region" description="Basic and acidic residues" evidence="6">
    <location>
        <begin position="597"/>
        <end position="619"/>
    </location>
</feature>
<feature type="compositionally biased region" description="Polar residues" evidence="6">
    <location>
        <begin position="699"/>
        <end position="710"/>
    </location>
</feature>
<dbReference type="SMART" id="SM00220">
    <property type="entry name" value="S_TKc"/>
    <property type="match status" value="1"/>
</dbReference>
<dbReference type="GO" id="GO:0005634">
    <property type="term" value="C:nucleus"/>
    <property type="evidence" value="ECO:0007669"/>
    <property type="project" value="TreeGrafter"/>
</dbReference>
<gene>
    <name evidence="8" type="ORF">V9T40_013035</name>
</gene>
<feature type="compositionally biased region" description="Low complexity" evidence="6">
    <location>
        <begin position="823"/>
        <end position="859"/>
    </location>
</feature>
<feature type="compositionally biased region" description="Polar residues" evidence="6">
    <location>
        <begin position="1026"/>
        <end position="1039"/>
    </location>
</feature>
<name>A0AAN9TBY4_9HEMI</name>
<evidence type="ECO:0000313" key="9">
    <source>
        <dbReference type="Proteomes" id="UP001367676"/>
    </source>
</evidence>
<dbReference type="CDD" id="cd14103">
    <property type="entry name" value="STKc_MLCK"/>
    <property type="match status" value="1"/>
</dbReference>
<feature type="compositionally biased region" description="Low complexity" evidence="6">
    <location>
        <begin position="804"/>
        <end position="815"/>
    </location>
</feature>
<evidence type="ECO:0000259" key="7">
    <source>
        <dbReference type="PROSITE" id="PS50011"/>
    </source>
</evidence>
<dbReference type="FunFam" id="1.10.510.10:FF:000594">
    <property type="entry name" value="Myosin light chain kinase isoform-III"/>
    <property type="match status" value="1"/>
</dbReference>
<dbReference type="PROSITE" id="PS00108">
    <property type="entry name" value="PROTEIN_KINASE_ST"/>
    <property type="match status" value="1"/>
</dbReference>
<dbReference type="PANTHER" id="PTHR24342:SF20">
    <property type="entry name" value="MYOSIN LIGHT CHAIN KINASE, SMOOTH MUSCLE"/>
    <property type="match status" value="1"/>
</dbReference>
<feature type="region of interest" description="Disordered" evidence="6">
    <location>
        <begin position="443"/>
        <end position="483"/>
    </location>
</feature>
<keyword evidence="2" id="KW-0808">Transferase</keyword>
<evidence type="ECO:0000256" key="6">
    <source>
        <dbReference type="SAM" id="MobiDB-lite"/>
    </source>
</evidence>
<feature type="compositionally biased region" description="Basic and acidic residues" evidence="6">
    <location>
        <begin position="444"/>
        <end position="457"/>
    </location>
</feature>
<sequence length="1086" mass="118142">MAAGMVSRGPSGGGKETGMLKSGPSGGGKEAGMLKSGPSGGGKEAGMLKSGPSGGGKEAGMLKSGSSGGGKEAGMLKSGPSGGGLECGMLKRCSMMGPLLAGRIRGALLASIITEASNRAVVSRAIAFILDPKGKFGTVFKCRERSTGFKLAAKFISIAQRQDRRNAEREVEIMRELQHPRLIQIYDAYEMNNIMCVILELIEGGELFERVIDDDFVLTEKAVSVFMRQICEGVAFIHSKNILHLDMKPENILCLTREGNRIKIIDFGLARKYDPEKKLQVLFGTPEFVAPEVVNFDSIGFGTDMWSVGVICYVLLSGLSPFMGETDVATMANVTIAQYDFDDEAFNDISKDAQDFISKLLLKDKEDRMSATDCLSHPWLKRSPPPPTAKVNGTENQTINNELDLQKDVLRGIVDRWNCDVNGDDSGKSKIIEFSSIENGISEETPKPIATKEETGVKKTIKRQTSLPNGNGPPPRKKEGDPPMKLIIKGVVNGLVSGFEPKKMPEKPVEKCKINGEVKKLNGFGEIHNKFMQSSIKMNKTEEPQSRVKLETNKQISDSKLPTSPTENPAKVSNHVPDKTVASMEKVVENNSSVNVIKKDPSEAIGEDKKPANDSKSIKYELQANHTANSTSQVPNITFNKTHSSLQDKNKNLAQSIDTSQNSKTTVGSQKCNSEKVSPKENIKLNSKSTDCTTKEHSQLNTVLENSPSKLKTIASEKTEVEDSQKTDSNSPSTQSTATENKPKSSPRTQKKVVNAKSSTNEGKVNATNSSSSSVPQPTNEAKIDVKISEVSSVPEVKKQSLISSKSTSPSRGSSPNTLTPHSPSTNKKSDTSKSSPTSSRTSPAKLANTSSTASPTTPRNKKKSIQVEEDDDSFECMKKRNVLIQDIIENYEQKAEKVNADSRSPSNINADALLDGDPFADFFNGPKLTQRRISDITSLLSGSDNVERSIEEMKAFCKNLSQMVRFRQDSISEGDAKSSSKRPKFRISCFSRDVPLMNSSGPCNSSLFNYVPWYDEELSTSWNLANNNTHSDPGSLRNSPEPLAPPSLTRKILSKFFNNSIEYGMAGVPSSQRAAPKDKIAEIRS</sequence>
<dbReference type="SUPFAM" id="SSF56112">
    <property type="entry name" value="Protein kinase-like (PK-like)"/>
    <property type="match status" value="1"/>
</dbReference>
<feature type="region of interest" description="Disordered" evidence="6">
    <location>
        <begin position="537"/>
        <end position="873"/>
    </location>
</feature>
<dbReference type="Gene3D" id="3.30.200.20">
    <property type="entry name" value="Phosphorylase Kinase, domain 1"/>
    <property type="match status" value="1"/>
</dbReference>
<evidence type="ECO:0000256" key="5">
    <source>
        <dbReference type="ARBA" id="ARBA00022840"/>
    </source>
</evidence>
<dbReference type="PROSITE" id="PS50011">
    <property type="entry name" value="PROTEIN_KINASE_DOM"/>
    <property type="match status" value="1"/>
</dbReference>
<dbReference type="EMBL" id="JBBCAQ010000036">
    <property type="protein sequence ID" value="KAK7576749.1"/>
    <property type="molecule type" value="Genomic_DNA"/>
</dbReference>
<feature type="compositionally biased region" description="Polar residues" evidence="6">
    <location>
        <begin position="624"/>
        <end position="645"/>
    </location>
</feature>